<comment type="catalytic activity">
    <reaction evidence="20">
        <text>pemetrexed(in) + H(+)(in) = pemetrexed(out) + H(+)(out)</text>
        <dbReference type="Rhea" id="RHEA:70171"/>
        <dbReference type="ChEBI" id="CHEBI:15378"/>
        <dbReference type="ChEBI" id="CHEBI:63724"/>
    </reaction>
</comment>
<evidence type="ECO:0000256" key="15">
    <source>
        <dbReference type="ARBA" id="ARBA00023180"/>
    </source>
</evidence>
<dbReference type="RefSeq" id="XP_022104806.1">
    <property type="nucleotide sequence ID" value="XM_022249114.1"/>
</dbReference>
<protein>
    <recommendedName>
        <fullName evidence="18">Proton-coupled folate transporter</fullName>
    </recommendedName>
    <alternativeName>
        <fullName evidence="19">Solute carrier family 46 member 1</fullName>
    </alternativeName>
</protein>
<keyword evidence="7" id="KW-0963">Cytoplasm</keyword>
<dbReference type="Proteomes" id="UP000694845">
    <property type="component" value="Unplaced"/>
</dbReference>
<dbReference type="InterPro" id="IPR036259">
    <property type="entry name" value="MFS_trans_sf"/>
</dbReference>
<evidence type="ECO:0000256" key="4">
    <source>
        <dbReference type="ARBA" id="ARBA00004554"/>
    </source>
</evidence>
<keyword evidence="11" id="KW-0290">Folate-binding</keyword>
<evidence type="ECO:0000256" key="7">
    <source>
        <dbReference type="ARBA" id="ARBA00022490"/>
    </source>
</evidence>
<comment type="catalytic activity">
    <reaction evidence="21">
        <text>methotrexate(in) + H(+)(in) = methotrexate(out) + H(+)(out)</text>
        <dbReference type="Rhea" id="RHEA:70163"/>
        <dbReference type="ChEBI" id="CHEBI:15378"/>
        <dbReference type="ChEBI" id="CHEBI:50681"/>
    </reaction>
</comment>
<evidence type="ECO:0000256" key="8">
    <source>
        <dbReference type="ARBA" id="ARBA00022692"/>
    </source>
</evidence>
<dbReference type="OrthoDB" id="419734at2759"/>
<dbReference type="PANTHER" id="PTHR23507:SF2">
    <property type="entry name" value="PROTON-COUPLED FOLATE TRANSPORTER"/>
    <property type="match status" value="1"/>
</dbReference>
<feature type="transmembrane region" description="Helical" evidence="22">
    <location>
        <begin position="382"/>
        <end position="403"/>
    </location>
</feature>
<dbReference type="GO" id="GO:0005542">
    <property type="term" value="F:folic acid binding"/>
    <property type="evidence" value="ECO:0007669"/>
    <property type="project" value="UniProtKB-KW"/>
</dbReference>
<name>A0A8B7ZN55_ACAPL</name>
<dbReference type="GO" id="GO:0016324">
    <property type="term" value="C:apical plasma membrane"/>
    <property type="evidence" value="ECO:0007669"/>
    <property type="project" value="UniProtKB-SubCell"/>
</dbReference>
<evidence type="ECO:0000256" key="20">
    <source>
        <dbReference type="ARBA" id="ARBA00047769"/>
    </source>
</evidence>
<dbReference type="GO" id="GO:0015293">
    <property type="term" value="F:symporter activity"/>
    <property type="evidence" value="ECO:0007669"/>
    <property type="project" value="UniProtKB-KW"/>
</dbReference>
<keyword evidence="8 22" id="KW-0812">Transmembrane</keyword>
<proteinExistence type="predicted"/>
<keyword evidence="5" id="KW-0813">Transport</keyword>
<sequence length="484" mass="52920">METRNEADRSPNCETEPLVKKAALTLSGRERAMSRWVTVEPVLFLASASSIVTSILRIQYVLVRVQESYNYTVHKDSPCRDRNQTANSTDDDTEAQIQADAAHWMLLFNLVGAFPGFVSAIILGALSDRFGRKMFLALSTFGSVAFAGVCTAVMVFNLPLEVFFAGDLAMGLTGGLTLMLAISFSYIADVTSKEERTFRLVVIETVFVFAGLIQIGMEYLNEALGFATAAGIATTLGVLAGVYLMIPGALIETIQMNSQQSDGQKQKLTQSLRNIRRLLYLKGGAVRTCCLLLIYATCFSLTPLVSSGQVRILYAQAEPFCWSSMTIGYYTAFACGIPLIGNIGGFKLLTRCFSDHWIFQISCISAIMAFAAMGLVRTSTLFFLALILTVFAGLCFPVIRGSLSKLVRADEQGVAFSFFACVENFGTYISPIVINAVYMATVAFQPTFVYFLIAGVTFIPSILVALFHVINKRYSDSHHVAPNL</sequence>
<accession>A0A8B7ZN55</accession>
<evidence type="ECO:0000256" key="12">
    <source>
        <dbReference type="ARBA" id="ARBA00022989"/>
    </source>
</evidence>
<evidence type="ECO:0000256" key="9">
    <source>
        <dbReference type="ARBA" id="ARBA00022753"/>
    </source>
</evidence>
<keyword evidence="6" id="KW-1003">Cell membrane</keyword>
<evidence type="ECO:0000313" key="25">
    <source>
        <dbReference type="RefSeq" id="XP_022104814.1"/>
    </source>
</evidence>
<feature type="transmembrane region" description="Helical" evidence="22">
    <location>
        <begin position="168"/>
        <end position="188"/>
    </location>
</feature>
<reference evidence="24 25" key="1">
    <citation type="submission" date="2025-04" db="UniProtKB">
        <authorList>
            <consortium name="RefSeq"/>
        </authorList>
    </citation>
    <scope>IDENTIFICATION</scope>
</reference>
<dbReference type="Pfam" id="PF07690">
    <property type="entry name" value="MFS_1"/>
    <property type="match status" value="1"/>
</dbReference>
<keyword evidence="23" id="KW-1185">Reference proteome</keyword>
<feature type="transmembrane region" description="Helical" evidence="22">
    <location>
        <begin position="223"/>
        <end position="246"/>
    </location>
</feature>
<dbReference type="InterPro" id="IPR005829">
    <property type="entry name" value="Sugar_transporter_CS"/>
</dbReference>
<keyword evidence="9" id="KW-0967">Endosome</keyword>
<evidence type="ECO:0000256" key="11">
    <source>
        <dbReference type="ARBA" id="ARBA00022954"/>
    </source>
</evidence>
<comment type="catalytic activity">
    <reaction evidence="17">
        <text>folate(in) + H(+)(in) = folate(out) + H(+)(out)</text>
        <dbReference type="Rhea" id="RHEA:70159"/>
        <dbReference type="ChEBI" id="CHEBI:15378"/>
        <dbReference type="ChEBI" id="CHEBI:62501"/>
    </reaction>
</comment>
<feature type="transmembrane region" description="Helical" evidence="22">
    <location>
        <begin position="415"/>
        <end position="441"/>
    </location>
</feature>
<evidence type="ECO:0000256" key="2">
    <source>
        <dbReference type="ARBA" id="ARBA00004424"/>
    </source>
</evidence>
<dbReference type="SUPFAM" id="SSF103473">
    <property type="entry name" value="MFS general substrate transporter"/>
    <property type="match status" value="1"/>
</dbReference>
<evidence type="ECO:0000256" key="1">
    <source>
        <dbReference type="ARBA" id="ARBA00004337"/>
    </source>
</evidence>
<dbReference type="GeneID" id="110986853"/>
<evidence type="ECO:0000256" key="21">
    <source>
        <dbReference type="ARBA" id="ARBA00047850"/>
    </source>
</evidence>
<keyword evidence="15" id="KW-0325">Glycoprotein</keyword>
<dbReference type="GO" id="GO:0010008">
    <property type="term" value="C:endosome membrane"/>
    <property type="evidence" value="ECO:0007669"/>
    <property type="project" value="UniProtKB-SubCell"/>
</dbReference>
<evidence type="ECO:0000256" key="13">
    <source>
        <dbReference type="ARBA" id="ARBA00023136"/>
    </source>
</evidence>
<evidence type="ECO:0000256" key="10">
    <source>
        <dbReference type="ARBA" id="ARBA00022847"/>
    </source>
</evidence>
<dbReference type="KEGG" id="aplc:110986853"/>
<evidence type="ECO:0000256" key="16">
    <source>
        <dbReference type="ARBA" id="ARBA00036193"/>
    </source>
</evidence>
<dbReference type="PROSITE" id="PS00216">
    <property type="entry name" value="SUGAR_TRANSPORT_1"/>
    <property type="match status" value="1"/>
</dbReference>
<evidence type="ECO:0000256" key="14">
    <source>
        <dbReference type="ARBA" id="ARBA00023157"/>
    </source>
</evidence>
<keyword evidence="13 22" id="KW-0472">Membrane</keyword>
<feature type="transmembrane region" description="Helical" evidence="22">
    <location>
        <begin position="357"/>
        <end position="376"/>
    </location>
</feature>
<evidence type="ECO:0000256" key="5">
    <source>
        <dbReference type="ARBA" id="ARBA00022448"/>
    </source>
</evidence>
<evidence type="ECO:0000256" key="19">
    <source>
        <dbReference type="ARBA" id="ARBA00042514"/>
    </source>
</evidence>
<feature type="transmembrane region" description="Helical" evidence="22">
    <location>
        <begin position="42"/>
        <end position="62"/>
    </location>
</feature>
<evidence type="ECO:0000256" key="3">
    <source>
        <dbReference type="ARBA" id="ARBA00004496"/>
    </source>
</evidence>
<feature type="transmembrane region" description="Helical" evidence="22">
    <location>
        <begin position="101"/>
        <end position="123"/>
    </location>
</feature>
<evidence type="ECO:0000256" key="22">
    <source>
        <dbReference type="SAM" id="Phobius"/>
    </source>
</evidence>
<feature type="transmembrane region" description="Helical" evidence="22">
    <location>
        <begin position="447"/>
        <end position="470"/>
    </location>
</feature>
<evidence type="ECO:0000256" key="17">
    <source>
        <dbReference type="ARBA" id="ARBA00036250"/>
    </source>
</evidence>
<feature type="transmembrane region" description="Helical" evidence="22">
    <location>
        <begin position="135"/>
        <end position="156"/>
    </location>
</feature>
<dbReference type="GO" id="GO:0016323">
    <property type="term" value="C:basolateral plasma membrane"/>
    <property type="evidence" value="ECO:0007669"/>
    <property type="project" value="UniProtKB-SubCell"/>
</dbReference>
<gene>
    <name evidence="24 25" type="primary">LOC110986853</name>
</gene>
<dbReference type="RefSeq" id="XP_022104814.1">
    <property type="nucleotide sequence ID" value="XM_022249122.1"/>
</dbReference>
<organism evidence="23 24">
    <name type="scientific">Acanthaster planci</name>
    <name type="common">Crown-of-thorns starfish</name>
    <dbReference type="NCBI Taxonomy" id="133434"/>
    <lineage>
        <taxon>Eukaryota</taxon>
        <taxon>Metazoa</taxon>
        <taxon>Echinodermata</taxon>
        <taxon>Eleutherozoa</taxon>
        <taxon>Asterozoa</taxon>
        <taxon>Asteroidea</taxon>
        <taxon>Valvatacea</taxon>
        <taxon>Valvatida</taxon>
        <taxon>Acanthasteridae</taxon>
        <taxon>Acanthaster</taxon>
    </lineage>
</organism>
<dbReference type="InterPro" id="IPR011701">
    <property type="entry name" value="MFS"/>
</dbReference>
<dbReference type="AlphaFoldDB" id="A0A8B7ZN55"/>
<keyword evidence="12 22" id="KW-1133">Transmembrane helix</keyword>
<keyword evidence="10" id="KW-0769">Symport</keyword>
<dbReference type="OMA" id="AIISIEC"/>
<feature type="transmembrane region" description="Helical" evidence="22">
    <location>
        <begin position="200"/>
        <end position="217"/>
    </location>
</feature>
<feature type="transmembrane region" description="Helical" evidence="22">
    <location>
        <begin position="285"/>
        <end position="307"/>
    </location>
</feature>
<evidence type="ECO:0000313" key="24">
    <source>
        <dbReference type="RefSeq" id="XP_022104806.1"/>
    </source>
</evidence>
<dbReference type="Gene3D" id="1.20.1250.20">
    <property type="entry name" value="MFS general substrate transporter like domains"/>
    <property type="match status" value="1"/>
</dbReference>
<evidence type="ECO:0000256" key="6">
    <source>
        <dbReference type="ARBA" id="ARBA00022475"/>
    </source>
</evidence>
<feature type="transmembrane region" description="Helical" evidence="22">
    <location>
        <begin position="327"/>
        <end position="345"/>
    </location>
</feature>
<comment type="catalytic activity">
    <reaction evidence="16">
        <text>(6S)-5-methyl-5,6,7,8-tetrahydrofolate(in) + H(+)(in) = (6S)-5-methyl-5,6,7,8-tetrahydrofolate(out) + H(+)(out)</text>
        <dbReference type="Rhea" id="RHEA:70167"/>
        <dbReference type="ChEBI" id="CHEBI:15378"/>
        <dbReference type="ChEBI" id="CHEBI:18608"/>
    </reaction>
</comment>
<evidence type="ECO:0000313" key="23">
    <source>
        <dbReference type="Proteomes" id="UP000694845"/>
    </source>
</evidence>
<dbReference type="PANTHER" id="PTHR23507">
    <property type="entry name" value="ZGC:174356"/>
    <property type="match status" value="1"/>
</dbReference>
<comment type="subcellular location">
    <subcellularLocation>
        <location evidence="2">Apical cell membrane</location>
        <topology evidence="2">Multi-pass membrane protein</topology>
    </subcellularLocation>
    <subcellularLocation>
        <location evidence="4">Basolateral cell membrane</location>
        <topology evidence="4">Multi-pass membrane protein</topology>
    </subcellularLocation>
    <subcellularLocation>
        <location evidence="3">Cytoplasm</location>
    </subcellularLocation>
    <subcellularLocation>
        <location evidence="1">Endosome membrane</location>
        <topology evidence="1">Multi-pass membrane protein</topology>
    </subcellularLocation>
</comment>
<keyword evidence="14" id="KW-1015">Disulfide bond</keyword>
<evidence type="ECO:0000256" key="18">
    <source>
        <dbReference type="ARBA" id="ARBA00040650"/>
    </source>
</evidence>